<dbReference type="EMBL" id="SDCE01000003">
    <property type="protein sequence ID" value="TCX14269.1"/>
    <property type="molecule type" value="Genomic_DNA"/>
</dbReference>
<comment type="caution">
    <text evidence="2">The sequence shown here is derived from an EMBL/GenBank/DDBJ whole genome shotgun (WGS) entry which is preliminary data.</text>
</comment>
<dbReference type="SUPFAM" id="SSF47598">
    <property type="entry name" value="Ribbon-helix-helix"/>
    <property type="match status" value="1"/>
</dbReference>
<dbReference type="InterPro" id="IPR010985">
    <property type="entry name" value="Ribbon_hlx_hlx"/>
</dbReference>
<dbReference type="AlphaFoldDB" id="A0A483H3X9"/>
<evidence type="ECO:0000259" key="1">
    <source>
        <dbReference type="Pfam" id="PF01402"/>
    </source>
</evidence>
<dbReference type="Pfam" id="PF01402">
    <property type="entry name" value="RHH_1"/>
    <property type="match status" value="1"/>
</dbReference>
<gene>
    <name evidence="2" type="ORF">ETE71_05685</name>
</gene>
<dbReference type="RefSeq" id="WP_071789810.1">
    <property type="nucleotide sequence ID" value="NZ_BIGU01000010.1"/>
</dbReference>
<dbReference type="InterPro" id="IPR013321">
    <property type="entry name" value="Arc_rbn_hlx_hlx"/>
</dbReference>
<protein>
    <submittedName>
        <fullName evidence="2">Ribbon-helix-helix protein, CopG family</fullName>
    </submittedName>
</protein>
<evidence type="ECO:0000313" key="2">
    <source>
        <dbReference type="EMBL" id="TCX14269.1"/>
    </source>
</evidence>
<reference evidence="2" key="1">
    <citation type="submission" date="2019-01" db="EMBL/GenBank/DDBJ databases">
        <authorList>
            <person name="Lista F."/>
            <person name="Anselmo A."/>
        </authorList>
    </citation>
    <scope>NUCLEOTIDE SEQUENCE</scope>
    <source>
        <strain evidence="2">18S</strain>
    </source>
</reference>
<dbReference type="InterPro" id="IPR002145">
    <property type="entry name" value="CopG"/>
</dbReference>
<proteinExistence type="predicted"/>
<sequence>MARPRLNKKITRTSISLDEQMFTEVSLLASQNDVSVAWLVRKAISELLERRREEVVSQLPRLTTDRKSRGSPK</sequence>
<organism evidence="2">
    <name type="scientific">Klebsiella pneumoniae</name>
    <dbReference type="NCBI Taxonomy" id="573"/>
    <lineage>
        <taxon>Bacteria</taxon>
        <taxon>Pseudomonadati</taxon>
        <taxon>Pseudomonadota</taxon>
        <taxon>Gammaproteobacteria</taxon>
        <taxon>Enterobacterales</taxon>
        <taxon>Enterobacteriaceae</taxon>
        <taxon>Klebsiella/Raoultella group</taxon>
        <taxon>Klebsiella</taxon>
        <taxon>Klebsiella pneumoniae complex</taxon>
    </lineage>
</organism>
<dbReference type="GO" id="GO:0006355">
    <property type="term" value="P:regulation of DNA-templated transcription"/>
    <property type="evidence" value="ECO:0007669"/>
    <property type="project" value="InterPro"/>
</dbReference>
<accession>A0A483H3X9</accession>
<dbReference type="Gene3D" id="1.10.1220.10">
    <property type="entry name" value="Met repressor-like"/>
    <property type="match status" value="1"/>
</dbReference>
<feature type="domain" description="Ribbon-helix-helix protein CopG" evidence="1">
    <location>
        <begin position="12"/>
        <end position="50"/>
    </location>
</feature>
<name>A0A483H3X9_KLEPN</name>
<dbReference type="GO" id="GO:0043565">
    <property type="term" value="F:sequence-specific DNA binding"/>
    <property type="evidence" value="ECO:0007669"/>
    <property type="project" value="UniProtKB-ARBA"/>
</dbReference>